<evidence type="ECO:0000313" key="3">
    <source>
        <dbReference type="EMBL" id="MCY0964137.1"/>
    </source>
</evidence>
<dbReference type="Proteomes" id="UP001150830">
    <property type="component" value="Unassembled WGS sequence"/>
</dbReference>
<organism evidence="3 4">
    <name type="scientific">Parathalassolituus penaei</name>
    <dbReference type="NCBI Taxonomy" id="2997323"/>
    <lineage>
        <taxon>Bacteria</taxon>
        <taxon>Pseudomonadati</taxon>
        <taxon>Pseudomonadota</taxon>
        <taxon>Gammaproteobacteria</taxon>
        <taxon>Oceanospirillales</taxon>
        <taxon>Oceanospirillaceae</taxon>
        <taxon>Parathalassolituus</taxon>
    </lineage>
</organism>
<evidence type="ECO:0000256" key="1">
    <source>
        <dbReference type="SAM" id="MobiDB-lite"/>
    </source>
</evidence>
<dbReference type="Pfam" id="PF13511">
    <property type="entry name" value="DUF4124"/>
    <property type="match status" value="1"/>
</dbReference>
<dbReference type="RefSeq" id="WP_283172356.1">
    <property type="nucleotide sequence ID" value="NZ_JAPNOA010000013.1"/>
</dbReference>
<sequence length="413" mass="46693">MKNFVSLGLQALLLLLVAIEVVWQACVPAQRQYIIHNVEALSSAGLDRREPVLLLWALGWSAPLPPLAVEPAAPELQDPAMLPVPSSVPTPTSPVSEPTTDEPDESARVEVVSQVMCQQPMPAAKVEQKSQQVYRWTDAQGQVHFGDRPQGGAEDLSNRYERQQRQFQLKVDYPGWDGYPPMATALENEASLMYRIITDLIPARQHRAMQLNVNLYPDWNSFATQLRSHNLDRNTGAFYSSAEHRMYIPFDRRRGLDKAMDYTRSLARHEMTHAITTAMLGSLPMWLSEGLAEYMERLDWQMNAALVHPGLFAKAQHKNGVSLVRLTGMDRSQFYATQSKGMNYLRASAFVHFLMGHEAGRRWLGRLLESYADAPCHRFVPEVALASYEGGAVVLEQAFNQWLVRSQFSIHQY</sequence>
<feature type="domain" description="DUF4124" evidence="2">
    <location>
        <begin position="130"/>
        <end position="158"/>
    </location>
</feature>
<dbReference type="InterPro" id="IPR025392">
    <property type="entry name" value="DUF4124"/>
</dbReference>
<feature type="region of interest" description="Disordered" evidence="1">
    <location>
        <begin position="78"/>
        <end position="106"/>
    </location>
</feature>
<evidence type="ECO:0000313" key="4">
    <source>
        <dbReference type="Proteomes" id="UP001150830"/>
    </source>
</evidence>
<name>A0A9X3EAV2_9GAMM</name>
<keyword evidence="4" id="KW-1185">Reference proteome</keyword>
<dbReference type="EMBL" id="JAPNOA010000013">
    <property type="protein sequence ID" value="MCY0964137.1"/>
    <property type="molecule type" value="Genomic_DNA"/>
</dbReference>
<gene>
    <name evidence="3" type="ORF">OUO13_02980</name>
</gene>
<proteinExistence type="predicted"/>
<comment type="caution">
    <text evidence="3">The sequence shown here is derived from an EMBL/GenBank/DDBJ whole genome shotgun (WGS) entry which is preliminary data.</text>
</comment>
<accession>A0A9X3EAV2</accession>
<protein>
    <submittedName>
        <fullName evidence="3">DUF4124 domain-containing protein</fullName>
    </submittedName>
</protein>
<evidence type="ECO:0000259" key="2">
    <source>
        <dbReference type="Pfam" id="PF13511"/>
    </source>
</evidence>
<dbReference type="AlphaFoldDB" id="A0A9X3EAV2"/>
<reference evidence="3" key="1">
    <citation type="submission" date="2022-11" db="EMBL/GenBank/DDBJ databases">
        <title>Parathalassolutuus dongxingensis gen. nov., sp. nov., a novel member of family Oceanospirillaceae isolated from a coastal shrimp pond in Guangxi, China.</title>
        <authorList>
            <person name="Chen H."/>
        </authorList>
    </citation>
    <scope>NUCLEOTIDE SEQUENCE</scope>
    <source>
        <strain evidence="3">G-43</strain>
    </source>
</reference>